<reference evidence="1" key="1">
    <citation type="submission" date="2022-09" db="EMBL/GenBank/DDBJ databases">
        <authorList>
            <person name="Li D."/>
            <person name="Cheng J."/>
            <person name="Li Y."/>
        </authorList>
    </citation>
    <scope>NUCLEOTIDE SEQUENCE</scope>
    <source>
        <strain evidence="1">DL</strain>
    </source>
</reference>
<dbReference type="SUPFAM" id="SSF109854">
    <property type="entry name" value="DinB/YfiT-like putative metalloenzymes"/>
    <property type="match status" value="1"/>
</dbReference>
<proteinExistence type="predicted"/>
<gene>
    <name evidence="1" type="ORF">N9A08_03710</name>
</gene>
<organism evidence="1 2">
    <name type="scientific">Arthrobacter koreensis</name>
    <dbReference type="NCBI Taxonomy" id="199136"/>
    <lineage>
        <taxon>Bacteria</taxon>
        <taxon>Bacillati</taxon>
        <taxon>Actinomycetota</taxon>
        <taxon>Actinomycetes</taxon>
        <taxon>Micrococcales</taxon>
        <taxon>Micrococcaceae</taxon>
        <taxon>Arthrobacter</taxon>
    </lineage>
</organism>
<keyword evidence="2" id="KW-1185">Reference proteome</keyword>
<dbReference type="RefSeq" id="WP_263128379.1">
    <property type="nucleotide sequence ID" value="NZ_CP106856.1"/>
</dbReference>
<dbReference type="EMBL" id="CP106856">
    <property type="protein sequence ID" value="UYB36792.1"/>
    <property type="molecule type" value="Genomic_DNA"/>
</dbReference>
<protein>
    <submittedName>
        <fullName evidence="1">DinB family protein</fullName>
    </submittedName>
</protein>
<dbReference type="InterPro" id="IPR007061">
    <property type="entry name" value="MST-like"/>
</dbReference>
<dbReference type="Gene3D" id="1.20.120.450">
    <property type="entry name" value="dinb family like domain"/>
    <property type="match status" value="1"/>
</dbReference>
<accession>A0ABY6FUA4</accession>
<evidence type="ECO:0000313" key="1">
    <source>
        <dbReference type="EMBL" id="UYB36792.1"/>
    </source>
</evidence>
<evidence type="ECO:0000313" key="2">
    <source>
        <dbReference type="Proteomes" id="UP001063368"/>
    </source>
</evidence>
<dbReference type="Proteomes" id="UP001063368">
    <property type="component" value="Chromosome"/>
</dbReference>
<sequence>MQELDTQGAYFAPFDVQITSFIDQHRGMLAASLEGLTEEEARRLLVPSKTTLLGLVKHAAFVERVWVGEAVTGASRAELGIPATPDASFDLQESDTIESVLADYAVKVTQSRKAVAAMDGDTLLPGNRRGPLPLRWVRQHVLRDLAQHCGHADILRELILGAARSQPQN</sequence>
<dbReference type="InterPro" id="IPR034660">
    <property type="entry name" value="DinB/YfiT-like"/>
</dbReference>
<dbReference type="Pfam" id="PF04978">
    <property type="entry name" value="MST"/>
    <property type="match status" value="1"/>
</dbReference>
<name>A0ABY6FUA4_9MICC</name>